<dbReference type="SUPFAM" id="SSF48013">
    <property type="entry name" value="NusB-like"/>
    <property type="match status" value="1"/>
</dbReference>
<name>A0A553UQY2_9HELI</name>
<dbReference type="GO" id="GO:0006353">
    <property type="term" value="P:DNA-templated transcription termination"/>
    <property type="evidence" value="ECO:0007669"/>
    <property type="project" value="UniProtKB-UniRule"/>
</dbReference>
<dbReference type="GO" id="GO:0005829">
    <property type="term" value="C:cytosol"/>
    <property type="evidence" value="ECO:0007669"/>
    <property type="project" value="TreeGrafter"/>
</dbReference>
<reference evidence="9" key="1">
    <citation type="submission" date="2019-07" db="EMBL/GenBank/DDBJ databases">
        <title>Helicobacter labacensis sp. nov., Helicobacter mehlei sp. nov. and Helicobacter vulpis sp. nov., isolated from gastric mucosa of red fox (Vulpis vulpis).</title>
        <authorList>
            <person name="Papic B."/>
        </authorList>
    </citation>
    <scope>NUCLEOTIDE SEQUENCE [LARGE SCALE GENOMIC DNA]</scope>
    <source>
        <strain evidence="9">L8b</strain>
    </source>
</reference>
<dbReference type="NCBIfam" id="TIGR01951">
    <property type="entry name" value="nusB"/>
    <property type="match status" value="1"/>
</dbReference>
<dbReference type="InterPro" id="IPR035926">
    <property type="entry name" value="NusB-like_sf"/>
</dbReference>
<dbReference type="AlphaFoldDB" id="A0A553UQY2"/>
<dbReference type="InterPro" id="IPR006027">
    <property type="entry name" value="NusB_RsmB_TIM44"/>
</dbReference>
<evidence type="ECO:0000313" key="8">
    <source>
        <dbReference type="EMBL" id="TSA82623.1"/>
    </source>
</evidence>
<dbReference type="PANTHER" id="PTHR11078">
    <property type="entry name" value="N UTILIZATION SUBSTANCE PROTEIN B-RELATED"/>
    <property type="match status" value="1"/>
</dbReference>
<keyword evidence="9" id="KW-1185">Reference proteome</keyword>
<dbReference type="InterPro" id="IPR011605">
    <property type="entry name" value="NusB_fam"/>
</dbReference>
<evidence type="ECO:0000313" key="9">
    <source>
        <dbReference type="Proteomes" id="UP000319322"/>
    </source>
</evidence>
<keyword evidence="2 6" id="KW-0889">Transcription antitermination</keyword>
<dbReference type="GO" id="GO:0031564">
    <property type="term" value="P:transcription antitermination"/>
    <property type="evidence" value="ECO:0007669"/>
    <property type="project" value="UniProtKB-KW"/>
</dbReference>
<evidence type="ECO:0000256" key="3">
    <source>
        <dbReference type="ARBA" id="ARBA00022884"/>
    </source>
</evidence>
<feature type="domain" description="NusB/RsmB/TIM44" evidence="7">
    <location>
        <begin position="6"/>
        <end position="129"/>
    </location>
</feature>
<evidence type="ECO:0000256" key="2">
    <source>
        <dbReference type="ARBA" id="ARBA00022814"/>
    </source>
</evidence>
<dbReference type="GO" id="GO:0003723">
    <property type="term" value="F:RNA binding"/>
    <property type="evidence" value="ECO:0007669"/>
    <property type="project" value="UniProtKB-UniRule"/>
</dbReference>
<protein>
    <recommendedName>
        <fullName evidence="6">Transcription antitermination protein NusB</fullName>
    </recommendedName>
    <alternativeName>
        <fullName evidence="6">Antitermination factor NusB</fullName>
    </alternativeName>
</protein>
<dbReference type="Gene3D" id="1.10.940.10">
    <property type="entry name" value="NusB-like"/>
    <property type="match status" value="1"/>
</dbReference>
<dbReference type="RefSeq" id="WP_120947488.1">
    <property type="nucleotide sequence ID" value="NZ_QXQP01000002.1"/>
</dbReference>
<dbReference type="PANTHER" id="PTHR11078:SF3">
    <property type="entry name" value="ANTITERMINATION NUSB DOMAIN-CONTAINING PROTEIN"/>
    <property type="match status" value="1"/>
</dbReference>
<evidence type="ECO:0000256" key="4">
    <source>
        <dbReference type="ARBA" id="ARBA00023015"/>
    </source>
</evidence>
<proteinExistence type="inferred from homology"/>
<comment type="function">
    <text evidence="6">Involved in transcription antitermination. Required for transcription of ribosomal RNA (rRNA) genes. Binds specifically to the boxA antiterminator sequence of the ribosomal RNA (rrn) operons.</text>
</comment>
<comment type="caution">
    <text evidence="8">The sequence shown here is derived from an EMBL/GenBank/DDBJ whole genome shotgun (WGS) entry which is preliminary data.</text>
</comment>
<dbReference type="Proteomes" id="UP000319322">
    <property type="component" value="Unassembled WGS sequence"/>
</dbReference>
<comment type="similarity">
    <text evidence="1 6">Belongs to the NusB family.</text>
</comment>
<reference evidence="8 9" key="2">
    <citation type="submission" date="2019-07" db="EMBL/GenBank/DDBJ databases">
        <title>Helicobacter labacensis sp. nov., Helicobacter mehlei sp. nov. and Helicobacter vulpis sp. nov., isolated from gastric mucosa of red fox (Vulpis vulpis).</title>
        <authorList>
            <person name="Kusar D."/>
            <person name="Gruntar I."/>
            <person name="Pate M."/>
            <person name="Zajc U."/>
            <person name="Ocepek M."/>
        </authorList>
    </citation>
    <scope>NUCLEOTIDE SEQUENCE [LARGE SCALE GENOMIC DNA]</scope>
    <source>
        <strain evidence="8 9">L8b</strain>
    </source>
</reference>
<reference evidence="8 9" key="3">
    <citation type="submission" date="2019-07" db="EMBL/GenBank/DDBJ databases">
        <authorList>
            <person name="Papic B."/>
        </authorList>
    </citation>
    <scope>NUCLEOTIDE SEQUENCE [LARGE SCALE GENOMIC DNA]</scope>
    <source>
        <strain evidence="8 9">L8b</strain>
    </source>
</reference>
<keyword evidence="5 6" id="KW-0804">Transcription</keyword>
<dbReference type="OrthoDB" id="9797817at2"/>
<gene>
    <name evidence="6 8" type="primary">nusB</name>
    <name evidence="8" type="ORF">FNE76_05545</name>
</gene>
<evidence type="ECO:0000256" key="1">
    <source>
        <dbReference type="ARBA" id="ARBA00005952"/>
    </source>
</evidence>
<evidence type="ECO:0000256" key="5">
    <source>
        <dbReference type="ARBA" id="ARBA00023163"/>
    </source>
</evidence>
<dbReference type="EMBL" id="VKGC01000013">
    <property type="protein sequence ID" value="TSA82623.1"/>
    <property type="molecule type" value="Genomic_DNA"/>
</dbReference>
<evidence type="ECO:0000259" key="7">
    <source>
        <dbReference type="Pfam" id="PF01029"/>
    </source>
</evidence>
<evidence type="ECO:0000256" key="6">
    <source>
        <dbReference type="HAMAP-Rule" id="MF_00073"/>
    </source>
</evidence>
<sequence length="135" mass="15032">MATRSQVREAVVGLLYAFDSGNGAILNLAPSLLEERKIKNAQQRFALELLEGTLTRLESLDNTLRPLLKDWDLKRMGSMERAILRLGAYEILHTSTKSPIVINEAIELAKNYGEEQAPKLINAVLDALSKKIEVS</sequence>
<organism evidence="8 9">
    <name type="scientific">Helicobacter mehlei</name>
    <dbReference type="NCBI Taxonomy" id="2316080"/>
    <lineage>
        <taxon>Bacteria</taxon>
        <taxon>Pseudomonadati</taxon>
        <taxon>Campylobacterota</taxon>
        <taxon>Epsilonproteobacteria</taxon>
        <taxon>Campylobacterales</taxon>
        <taxon>Helicobacteraceae</taxon>
        <taxon>Helicobacter</taxon>
    </lineage>
</organism>
<dbReference type="HAMAP" id="MF_00073">
    <property type="entry name" value="NusB"/>
    <property type="match status" value="1"/>
</dbReference>
<dbReference type="Pfam" id="PF01029">
    <property type="entry name" value="NusB"/>
    <property type="match status" value="1"/>
</dbReference>
<keyword evidence="4 6" id="KW-0805">Transcription regulation</keyword>
<keyword evidence="3 6" id="KW-0694">RNA-binding</keyword>
<accession>A0A553UQY2</accession>